<feature type="chain" id="PRO_5009314547" evidence="2">
    <location>
        <begin position="19"/>
        <end position="173"/>
    </location>
</feature>
<evidence type="ECO:0000313" key="4">
    <source>
        <dbReference type="WBParaSite" id="L893_g4287.t1"/>
    </source>
</evidence>
<dbReference type="Gene3D" id="1.20.140.150">
    <property type="match status" value="1"/>
</dbReference>
<keyword evidence="2" id="KW-0732">Signal</keyword>
<keyword evidence="1" id="KW-1133">Transmembrane helix</keyword>
<dbReference type="WBParaSite" id="L893_g4287.t1">
    <property type="protein sequence ID" value="L893_g4287.t1"/>
    <property type="gene ID" value="L893_g4287"/>
</dbReference>
<evidence type="ECO:0000313" key="3">
    <source>
        <dbReference type="Proteomes" id="UP000095287"/>
    </source>
</evidence>
<evidence type="ECO:0000256" key="2">
    <source>
        <dbReference type="SAM" id="SignalP"/>
    </source>
</evidence>
<name>A0A1I8ADC4_9BILA</name>
<dbReference type="PANTHER" id="PTHR37446">
    <property type="entry name" value="CLAUDIN-LIKE IN CAENORHABDITIS"/>
    <property type="match status" value="1"/>
</dbReference>
<proteinExistence type="predicted"/>
<keyword evidence="1" id="KW-0812">Transmembrane</keyword>
<dbReference type="Pfam" id="PF06653">
    <property type="entry name" value="Claudin_3"/>
    <property type="match status" value="1"/>
</dbReference>
<evidence type="ECO:0000256" key="1">
    <source>
        <dbReference type="SAM" id="Phobius"/>
    </source>
</evidence>
<feature type="signal peptide" evidence="2">
    <location>
        <begin position="1"/>
        <end position="18"/>
    </location>
</feature>
<dbReference type="InterPro" id="IPR009545">
    <property type="entry name" value="Claudin-like"/>
</dbReference>
<dbReference type="PANTHER" id="PTHR37446:SF1">
    <property type="entry name" value="CLAUDIN"/>
    <property type="match status" value="1"/>
</dbReference>
<dbReference type="Proteomes" id="UP000095287">
    <property type="component" value="Unplaced"/>
</dbReference>
<reference evidence="4" key="1">
    <citation type="submission" date="2016-11" db="UniProtKB">
        <authorList>
            <consortium name="WormBaseParasite"/>
        </authorList>
    </citation>
    <scope>IDENTIFICATION</scope>
</reference>
<feature type="transmembrane region" description="Helical" evidence="1">
    <location>
        <begin position="141"/>
        <end position="169"/>
    </location>
</feature>
<accession>A0A1I8ADC4</accession>
<sequence>MVIALGLTLGAMLSPGWQQLKQTDGKDIHVGILFCRDPSNEHPVNSSGKDYCTLWWDNQPTTMKAVIACMCIAVVVEAIAIVWTLFTICACCCKKYLVHPLPALAIVGSLLLAIAIGIYGANHKEMIGPPNDFSHSKEGTITYSFYLACGALAACIADIIVGALTVTLAQHCL</sequence>
<protein>
    <submittedName>
        <fullName evidence="4">Claudin-9-like</fullName>
    </submittedName>
</protein>
<keyword evidence="3" id="KW-1185">Reference proteome</keyword>
<dbReference type="AlphaFoldDB" id="A0A1I8ADC4"/>
<organism evidence="3 4">
    <name type="scientific">Steinernema glaseri</name>
    <dbReference type="NCBI Taxonomy" id="37863"/>
    <lineage>
        <taxon>Eukaryota</taxon>
        <taxon>Metazoa</taxon>
        <taxon>Ecdysozoa</taxon>
        <taxon>Nematoda</taxon>
        <taxon>Chromadorea</taxon>
        <taxon>Rhabditida</taxon>
        <taxon>Tylenchina</taxon>
        <taxon>Panagrolaimomorpha</taxon>
        <taxon>Strongyloidoidea</taxon>
        <taxon>Steinernematidae</taxon>
        <taxon>Steinernema</taxon>
    </lineage>
</organism>
<feature type="transmembrane region" description="Helical" evidence="1">
    <location>
        <begin position="101"/>
        <end position="121"/>
    </location>
</feature>
<feature type="transmembrane region" description="Helical" evidence="1">
    <location>
        <begin position="65"/>
        <end position="89"/>
    </location>
</feature>
<keyword evidence="1" id="KW-0472">Membrane</keyword>